<dbReference type="PANTHER" id="PTHR35849:SF2">
    <property type="entry name" value="BLR2341 PROTEIN"/>
    <property type="match status" value="1"/>
</dbReference>
<dbReference type="Gene3D" id="3.30.750.24">
    <property type="entry name" value="STAS domain"/>
    <property type="match status" value="1"/>
</dbReference>
<reference evidence="2 3" key="1">
    <citation type="submission" date="2014-03" db="EMBL/GenBank/DDBJ databases">
        <title>Complete genome sequence of Pseudomonas stutzeri 19SMN4.</title>
        <authorList>
            <person name="Brunet-Galmes I."/>
            <person name="Nogales B."/>
            <person name="Busquets A."/>
            <person name="Pena A."/>
            <person name="Gomila M."/>
            <person name="Garcia-Valdes E."/>
            <person name="Lalucat J."/>
            <person name="Bennasar A."/>
            <person name="Bosch R."/>
        </authorList>
    </citation>
    <scope>NUCLEOTIDE SEQUENCE [LARGE SCALE GENOMIC DNA]</scope>
    <source>
        <strain evidence="2 3">19SMN4</strain>
    </source>
</reference>
<evidence type="ECO:0000313" key="2">
    <source>
        <dbReference type="EMBL" id="AHY43642.1"/>
    </source>
</evidence>
<sequence>MSASQIPHDTTLKLGGAFTIERAAELHALLLLELQQRAPEAVSLEGISEIDCSGLQLLLALRHQLPSVQLIAPSPAVEQMLARVWLTSLLDN</sequence>
<dbReference type="InterPro" id="IPR052746">
    <property type="entry name" value="MlaB_ABC_Transporter"/>
</dbReference>
<dbReference type="InterPro" id="IPR002645">
    <property type="entry name" value="STAS_dom"/>
</dbReference>
<organism evidence="2 3">
    <name type="scientific">Stutzerimonas stutzeri</name>
    <name type="common">Pseudomonas stutzeri</name>
    <dbReference type="NCBI Taxonomy" id="316"/>
    <lineage>
        <taxon>Bacteria</taxon>
        <taxon>Pseudomonadati</taxon>
        <taxon>Pseudomonadota</taxon>
        <taxon>Gammaproteobacteria</taxon>
        <taxon>Pseudomonadales</taxon>
        <taxon>Pseudomonadaceae</taxon>
        <taxon>Stutzerimonas</taxon>
    </lineage>
</organism>
<dbReference type="PROSITE" id="PS50801">
    <property type="entry name" value="STAS"/>
    <property type="match status" value="1"/>
</dbReference>
<evidence type="ECO:0000259" key="1">
    <source>
        <dbReference type="PROSITE" id="PS50801"/>
    </source>
</evidence>
<evidence type="ECO:0000313" key="3">
    <source>
        <dbReference type="Proteomes" id="UP000025238"/>
    </source>
</evidence>
<feature type="domain" description="STAS" evidence="1">
    <location>
        <begin position="1"/>
        <end position="92"/>
    </location>
</feature>
<dbReference type="SUPFAM" id="SSF52091">
    <property type="entry name" value="SpoIIaa-like"/>
    <property type="match status" value="1"/>
</dbReference>
<dbReference type="PATRIC" id="fig|316.97.peg.2920"/>
<name>A0A023WTX0_STUST</name>
<dbReference type="PANTHER" id="PTHR35849">
    <property type="entry name" value="BLR2341 PROTEIN"/>
    <property type="match status" value="1"/>
</dbReference>
<dbReference type="KEGG" id="pstu:UIB01_14600"/>
<protein>
    <recommendedName>
        <fullName evidence="1">STAS domain-containing protein</fullName>
    </recommendedName>
</protein>
<dbReference type="Pfam" id="PF13466">
    <property type="entry name" value="STAS_2"/>
    <property type="match status" value="1"/>
</dbReference>
<dbReference type="InterPro" id="IPR058548">
    <property type="entry name" value="MlaB-like_STAS"/>
</dbReference>
<dbReference type="AlphaFoldDB" id="A0A023WTX0"/>
<dbReference type="Proteomes" id="UP000025238">
    <property type="component" value="Chromosome"/>
</dbReference>
<accession>A0A023WTX0</accession>
<gene>
    <name evidence="2" type="ORF">UIB01_14600</name>
</gene>
<proteinExistence type="predicted"/>
<dbReference type="InterPro" id="IPR036513">
    <property type="entry name" value="STAS_dom_sf"/>
</dbReference>
<dbReference type="EMBL" id="CP007509">
    <property type="protein sequence ID" value="AHY43642.1"/>
    <property type="molecule type" value="Genomic_DNA"/>
</dbReference>